<dbReference type="GO" id="GO:0034517">
    <property type="term" value="P:ribophagy"/>
    <property type="evidence" value="ECO:0007669"/>
    <property type="project" value="TreeGrafter"/>
</dbReference>
<keyword evidence="1" id="KW-0072">Autophagy</keyword>
<dbReference type="AlphaFoldDB" id="A0A183J0D7"/>
<dbReference type="GO" id="GO:1990316">
    <property type="term" value="C:Atg1/ULK1 kinase complex"/>
    <property type="evidence" value="ECO:0007669"/>
    <property type="project" value="TreeGrafter"/>
</dbReference>
<gene>
    <name evidence="4" type="ORF">SBAD_LOCUS9335</name>
</gene>
<dbReference type="GO" id="GO:0000422">
    <property type="term" value="P:autophagy of mitochondrion"/>
    <property type="evidence" value="ECO:0007669"/>
    <property type="project" value="TreeGrafter"/>
</dbReference>
<dbReference type="GO" id="GO:0061709">
    <property type="term" value="P:reticulophagy"/>
    <property type="evidence" value="ECO:0007669"/>
    <property type="project" value="TreeGrafter"/>
</dbReference>
<evidence type="ECO:0000313" key="4">
    <source>
        <dbReference type="EMBL" id="VDP22574.1"/>
    </source>
</evidence>
<dbReference type="GO" id="GO:0060090">
    <property type="term" value="F:molecular adaptor activity"/>
    <property type="evidence" value="ECO:0007669"/>
    <property type="project" value="TreeGrafter"/>
</dbReference>
<dbReference type="GO" id="GO:0034727">
    <property type="term" value="P:piecemeal microautophagy of the nucleus"/>
    <property type="evidence" value="ECO:0007669"/>
    <property type="project" value="TreeGrafter"/>
</dbReference>
<reference evidence="4 5" key="2">
    <citation type="submission" date="2018-11" db="EMBL/GenBank/DDBJ databases">
        <authorList>
            <consortium name="Pathogen Informatics"/>
        </authorList>
    </citation>
    <scope>NUCLEOTIDE SEQUENCE [LARGE SCALE GENOMIC DNA]</scope>
</reference>
<dbReference type="PANTHER" id="PTHR13222:SF1">
    <property type="entry name" value="RB1-INDUCIBLE COILED-COIL PROTEIN 1"/>
    <property type="match status" value="1"/>
</dbReference>
<dbReference type="GO" id="GO:0000045">
    <property type="term" value="P:autophagosome assembly"/>
    <property type="evidence" value="ECO:0007669"/>
    <property type="project" value="InterPro"/>
</dbReference>
<dbReference type="EMBL" id="UZAM01012591">
    <property type="protein sequence ID" value="VDP22574.1"/>
    <property type="molecule type" value="Genomic_DNA"/>
</dbReference>
<dbReference type="InterPro" id="IPR040040">
    <property type="entry name" value="ATG11"/>
</dbReference>
<feature type="domain" description="Autophagy protein ATG17-like" evidence="3">
    <location>
        <begin position="131"/>
        <end position="485"/>
    </location>
</feature>
<keyword evidence="2" id="KW-0175">Coiled coil</keyword>
<keyword evidence="5" id="KW-1185">Reference proteome</keyword>
<feature type="coiled-coil region" evidence="2">
    <location>
        <begin position="91"/>
        <end position="118"/>
    </location>
</feature>
<name>A0A183J0D7_9BILA</name>
<dbReference type="CDD" id="cd17060">
    <property type="entry name" value="Ubl_RB1CC1"/>
    <property type="match status" value="1"/>
</dbReference>
<dbReference type="GO" id="GO:0061723">
    <property type="term" value="P:glycophagy"/>
    <property type="evidence" value="ECO:0007669"/>
    <property type="project" value="TreeGrafter"/>
</dbReference>
<dbReference type="InterPro" id="IPR045326">
    <property type="entry name" value="ATG17-like_dom"/>
</dbReference>
<dbReference type="Proteomes" id="UP000270296">
    <property type="component" value="Unassembled WGS sequence"/>
</dbReference>
<evidence type="ECO:0000313" key="5">
    <source>
        <dbReference type="Proteomes" id="UP000270296"/>
    </source>
</evidence>
<dbReference type="PANTHER" id="PTHR13222">
    <property type="entry name" value="RB1-INDUCIBLE COILED-COIL"/>
    <property type="match status" value="1"/>
</dbReference>
<dbReference type="Pfam" id="PF04108">
    <property type="entry name" value="ATG17_like"/>
    <property type="match status" value="1"/>
</dbReference>
<accession>A0A183J0D7</accession>
<evidence type="ECO:0000259" key="3">
    <source>
        <dbReference type="Pfam" id="PF04108"/>
    </source>
</evidence>
<dbReference type="OrthoDB" id="447953at2759"/>
<sequence>MLHVFHLDGGRMHNFDVSLSTETVLALQTEFSKVTRVPVAEQILLVSGGEILLSKRPLSSYTGAGTESNPIFLIAKSAVVTPSSDASSLTQSDYKDELHQLLKNAEEVEKEVEQWIGRAPSFTFLQCFASTAKKIERSCQELVSACSQMVNEQHLLHQGWCSVVANLEDTFAAFFQHVERFRHKHIKSLQYRREARNILIHFDDDIQLLKKVPLLPCLVNSIDLASSSSASVSLSSSSIAVPPRAHLPGQPLTLFDWISSKESEHSLLEFADDVRSVIDEDSDSQVIGCIERWHEYIKERAGAVDMKEIRGLGQRLVSLNEFLQSILKTKDAQSEYREYVTKQEQRVMSCGDKTVLDDVCSSVTQALHEMSMNQKRILDFLKRFYKAKLELLESIRRRLAWVLDTHKEIQIVDTKIMLYSERVYKLRRQFELLKQLHEASALYMMAAGEVVRRRNFSQEYTSWATRLMQAATQVREEELQRRKWFGRRLQRHFLKSLFPGIK</sequence>
<protein>
    <submittedName>
        <fullName evidence="6">ATG17_like domain-containing protein</fullName>
    </submittedName>
</protein>
<dbReference type="GO" id="GO:0034045">
    <property type="term" value="C:phagophore assembly site membrane"/>
    <property type="evidence" value="ECO:0007669"/>
    <property type="project" value="TreeGrafter"/>
</dbReference>
<organism evidence="6">
    <name type="scientific">Soboliphyme baturini</name>
    <dbReference type="NCBI Taxonomy" id="241478"/>
    <lineage>
        <taxon>Eukaryota</taxon>
        <taxon>Metazoa</taxon>
        <taxon>Ecdysozoa</taxon>
        <taxon>Nematoda</taxon>
        <taxon>Enoplea</taxon>
        <taxon>Dorylaimia</taxon>
        <taxon>Dioctophymatida</taxon>
        <taxon>Dioctophymatoidea</taxon>
        <taxon>Soboliphymatidae</taxon>
        <taxon>Soboliphyme</taxon>
    </lineage>
</organism>
<evidence type="ECO:0000256" key="2">
    <source>
        <dbReference type="SAM" id="Coils"/>
    </source>
</evidence>
<dbReference type="WBParaSite" id="SBAD_0000966901-mRNA-1">
    <property type="protein sequence ID" value="SBAD_0000966901-mRNA-1"/>
    <property type="gene ID" value="SBAD_0000966901"/>
</dbReference>
<evidence type="ECO:0000256" key="1">
    <source>
        <dbReference type="ARBA" id="ARBA00023006"/>
    </source>
</evidence>
<dbReference type="GO" id="GO:0019901">
    <property type="term" value="F:protein kinase binding"/>
    <property type="evidence" value="ECO:0007669"/>
    <property type="project" value="TreeGrafter"/>
</dbReference>
<reference evidence="6" key="1">
    <citation type="submission" date="2016-06" db="UniProtKB">
        <authorList>
            <consortium name="WormBaseParasite"/>
        </authorList>
    </citation>
    <scope>IDENTIFICATION</scope>
</reference>
<evidence type="ECO:0000313" key="6">
    <source>
        <dbReference type="WBParaSite" id="SBAD_0000966901-mRNA-1"/>
    </source>
</evidence>
<dbReference type="Gene3D" id="3.10.20.90">
    <property type="entry name" value="Phosphatidylinositol 3-kinase Catalytic Subunit, Chain A, domain 1"/>
    <property type="match status" value="1"/>
</dbReference>
<proteinExistence type="predicted"/>